<evidence type="ECO:0000256" key="1">
    <source>
        <dbReference type="SAM" id="Phobius"/>
    </source>
</evidence>
<evidence type="ECO:0000313" key="2">
    <source>
        <dbReference type="EMBL" id="PTW62555.1"/>
    </source>
</evidence>
<organism evidence="2 3">
    <name type="scientific">Breoghania corrubedonensis</name>
    <dbReference type="NCBI Taxonomy" id="665038"/>
    <lineage>
        <taxon>Bacteria</taxon>
        <taxon>Pseudomonadati</taxon>
        <taxon>Pseudomonadota</taxon>
        <taxon>Alphaproteobacteria</taxon>
        <taxon>Hyphomicrobiales</taxon>
        <taxon>Stappiaceae</taxon>
        <taxon>Breoghania</taxon>
    </lineage>
</organism>
<feature type="transmembrane region" description="Helical" evidence="1">
    <location>
        <begin position="20"/>
        <end position="39"/>
    </location>
</feature>
<keyword evidence="3" id="KW-1185">Reference proteome</keyword>
<name>A0A2T5VFM0_9HYPH</name>
<gene>
    <name evidence="2" type="ORF">C8N35_101600</name>
</gene>
<accession>A0A2T5VFM0</accession>
<evidence type="ECO:0000313" key="3">
    <source>
        <dbReference type="Proteomes" id="UP000244081"/>
    </source>
</evidence>
<sequence>MVRMERAVEETLIVKMRDWFFFLVFCTAVAVGIVMIGLVPRSGDQVAVMVAPWQSPSAAMEVIAAADGRFVRSGFADWIVVASSPRPDFVNRLYTAGAWIVADPAAAGACLVEQRAF</sequence>
<dbReference type="AlphaFoldDB" id="A0A2T5VFM0"/>
<comment type="caution">
    <text evidence="2">The sequence shown here is derived from an EMBL/GenBank/DDBJ whole genome shotgun (WGS) entry which is preliminary data.</text>
</comment>
<dbReference type="Proteomes" id="UP000244081">
    <property type="component" value="Unassembled WGS sequence"/>
</dbReference>
<keyword evidence="1" id="KW-0812">Transmembrane</keyword>
<proteinExistence type="predicted"/>
<dbReference type="EMBL" id="QAYG01000001">
    <property type="protein sequence ID" value="PTW62555.1"/>
    <property type="molecule type" value="Genomic_DNA"/>
</dbReference>
<keyword evidence="1" id="KW-1133">Transmembrane helix</keyword>
<protein>
    <submittedName>
        <fullName evidence="2">Uncharacterized protein</fullName>
    </submittedName>
</protein>
<reference evidence="2 3" key="1">
    <citation type="submission" date="2018-04" db="EMBL/GenBank/DDBJ databases">
        <title>Genomic Encyclopedia of Archaeal and Bacterial Type Strains, Phase II (KMG-II): from individual species to whole genera.</title>
        <authorList>
            <person name="Goeker M."/>
        </authorList>
    </citation>
    <scope>NUCLEOTIDE SEQUENCE [LARGE SCALE GENOMIC DNA]</scope>
    <source>
        <strain evidence="2 3">DSM 23382</strain>
    </source>
</reference>
<keyword evidence="1" id="KW-0472">Membrane</keyword>